<name>A0A2X4YBS7_SERPL</name>
<protein>
    <submittedName>
        <fullName evidence="1">Uncharacterized protein</fullName>
    </submittedName>
</protein>
<dbReference type="Proteomes" id="UP000248897">
    <property type="component" value="Chromosome 1"/>
</dbReference>
<sequence>MVLEMRAQSSSSSWPVRMRVWSTRDSDASIRIMIWLPGISRLKISTGFSCVIAACSHRFMGESGFTHRRTGGDDDQVRFLQTGGFLVEILIAGVYPGNAVVRLLIQLLDTRNGVFQNTLDAFRAFIFTGAIFRDLEYPRFGQVEQIFAAAALRIITGVGDLVGYRDHFAHDRSFTHDVGISTDVGGTWGVFRQLGQIGETAHRIQFAALLGAIRTG</sequence>
<proteinExistence type="predicted"/>
<dbReference type="EMBL" id="LS483469">
    <property type="protein sequence ID" value="SQI45944.1"/>
    <property type="molecule type" value="Genomic_DNA"/>
</dbReference>
<evidence type="ECO:0000313" key="1">
    <source>
        <dbReference type="EMBL" id="SQI45944.1"/>
    </source>
</evidence>
<organism evidence="1 2">
    <name type="scientific">Serratia plymuthica</name>
    <dbReference type="NCBI Taxonomy" id="82996"/>
    <lineage>
        <taxon>Bacteria</taxon>
        <taxon>Pseudomonadati</taxon>
        <taxon>Pseudomonadota</taxon>
        <taxon>Gammaproteobacteria</taxon>
        <taxon>Enterobacterales</taxon>
        <taxon>Yersiniaceae</taxon>
        <taxon>Serratia</taxon>
    </lineage>
</organism>
<accession>A0A2X4YBS7</accession>
<evidence type="ECO:0000313" key="2">
    <source>
        <dbReference type="Proteomes" id="UP000248897"/>
    </source>
</evidence>
<dbReference type="AlphaFoldDB" id="A0A2X4YBS7"/>
<gene>
    <name evidence="1" type="ORF">NCTC12961_05398</name>
</gene>
<reference evidence="1 2" key="1">
    <citation type="submission" date="2018-06" db="EMBL/GenBank/DDBJ databases">
        <authorList>
            <consortium name="Pathogen Informatics"/>
            <person name="Doyle S."/>
        </authorList>
    </citation>
    <scope>NUCLEOTIDE SEQUENCE [LARGE SCALE GENOMIC DNA]</scope>
    <source>
        <strain evidence="1 2">NCTC12961</strain>
    </source>
</reference>